<accession>A0A6N2VAM3</accession>
<feature type="chain" id="PRO_5039671402" evidence="4">
    <location>
        <begin position="22"/>
        <end position="1071"/>
    </location>
</feature>
<dbReference type="SUPFAM" id="SSF51126">
    <property type="entry name" value="Pectin lyase-like"/>
    <property type="match status" value="1"/>
</dbReference>
<gene>
    <name evidence="7" type="primary">nagJ</name>
    <name evidence="7" type="ORF">CNLFYP112_02432</name>
</gene>
<evidence type="ECO:0000256" key="1">
    <source>
        <dbReference type="ARBA" id="ARBA00023295"/>
    </source>
</evidence>
<dbReference type="Gene3D" id="2.60.120.260">
    <property type="entry name" value="Galactose-binding domain-like"/>
    <property type="match status" value="1"/>
</dbReference>
<dbReference type="InterPro" id="IPR012334">
    <property type="entry name" value="Pectin_lyas_fold"/>
</dbReference>
<dbReference type="Gene3D" id="2.160.20.10">
    <property type="entry name" value="Single-stranded right-handed beta-helix, Pectin lyase-like"/>
    <property type="match status" value="2"/>
</dbReference>
<dbReference type="InterPro" id="IPR000421">
    <property type="entry name" value="FA58C"/>
</dbReference>
<feature type="region of interest" description="Disordered" evidence="2">
    <location>
        <begin position="534"/>
        <end position="556"/>
    </location>
</feature>
<feature type="domain" description="F5/8 type C" evidence="5">
    <location>
        <begin position="685"/>
        <end position="839"/>
    </location>
</feature>
<dbReference type="InterPro" id="IPR013783">
    <property type="entry name" value="Ig-like_fold"/>
</dbReference>
<organism evidence="7">
    <name type="scientific">[Clostridium] nexile</name>
    <dbReference type="NCBI Taxonomy" id="29361"/>
    <lineage>
        <taxon>Bacteria</taxon>
        <taxon>Bacillati</taxon>
        <taxon>Bacillota</taxon>
        <taxon>Clostridia</taxon>
        <taxon>Lachnospirales</taxon>
        <taxon>Lachnospiraceae</taxon>
        <taxon>Tyzzerella</taxon>
    </lineage>
</organism>
<feature type="domain" description="Fibronectin type-III" evidence="6">
    <location>
        <begin position="847"/>
        <end position="935"/>
    </location>
</feature>
<dbReference type="Pfam" id="PF00754">
    <property type="entry name" value="F5_F8_type_C"/>
    <property type="match status" value="1"/>
</dbReference>
<dbReference type="GO" id="GO:0102571">
    <property type="term" value="F:[protein]-3-O-(N-acetyl-D-glucosaminyl)-L-serine/L-threonine O-N-acetyl-alpha-D-glucosaminase activity"/>
    <property type="evidence" value="ECO:0007669"/>
    <property type="project" value="UniProtKB-EC"/>
</dbReference>
<dbReference type="InterPro" id="IPR008979">
    <property type="entry name" value="Galactose-bd-like_sf"/>
</dbReference>
<feature type="compositionally biased region" description="Basic and acidic residues" evidence="2">
    <location>
        <begin position="543"/>
        <end position="554"/>
    </location>
</feature>
<reference evidence="7" key="1">
    <citation type="submission" date="2019-11" db="EMBL/GenBank/DDBJ databases">
        <authorList>
            <person name="Feng L."/>
        </authorList>
    </citation>
    <scope>NUCLEOTIDE SEQUENCE</scope>
    <source>
        <strain evidence="7">CnexileLFYP112</strain>
    </source>
</reference>
<evidence type="ECO:0000256" key="3">
    <source>
        <dbReference type="SAM" id="Phobius"/>
    </source>
</evidence>
<dbReference type="PROSITE" id="PS50853">
    <property type="entry name" value="FN3"/>
    <property type="match status" value="1"/>
</dbReference>
<proteinExistence type="predicted"/>
<evidence type="ECO:0000259" key="5">
    <source>
        <dbReference type="PROSITE" id="PS50022"/>
    </source>
</evidence>
<dbReference type="EMBL" id="CACRTG010000021">
    <property type="protein sequence ID" value="VYT24086.1"/>
    <property type="molecule type" value="Genomic_DNA"/>
</dbReference>
<keyword evidence="3" id="KW-0472">Membrane</keyword>
<feature type="region of interest" description="Disordered" evidence="2">
    <location>
        <begin position="1012"/>
        <end position="1045"/>
    </location>
</feature>
<feature type="transmembrane region" description="Helical" evidence="3">
    <location>
        <begin position="1046"/>
        <end position="1065"/>
    </location>
</feature>
<dbReference type="Gene3D" id="2.60.40.10">
    <property type="entry name" value="Immunoglobulins"/>
    <property type="match status" value="1"/>
</dbReference>
<evidence type="ECO:0000259" key="6">
    <source>
        <dbReference type="PROSITE" id="PS50853"/>
    </source>
</evidence>
<dbReference type="InterPro" id="IPR003961">
    <property type="entry name" value="FN3_dom"/>
</dbReference>
<dbReference type="PROSITE" id="PS50022">
    <property type="entry name" value="FA58C_3"/>
    <property type="match status" value="1"/>
</dbReference>
<protein>
    <submittedName>
        <fullName evidence="7">O-GlcNAcase NagJ</fullName>
        <ecNumber evidence="7">3.2.1.169</ecNumber>
    </submittedName>
</protein>
<dbReference type="SUPFAM" id="SSF49785">
    <property type="entry name" value="Galactose-binding domain-like"/>
    <property type="match status" value="1"/>
</dbReference>
<name>A0A6N2VAM3_9FIRM</name>
<keyword evidence="3" id="KW-1133">Transmembrane helix</keyword>
<dbReference type="Pfam" id="PF00041">
    <property type="entry name" value="fn3"/>
    <property type="match status" value="1"/>
</dbReference>
<evidence type="ECO:0000256" key="2">
    <source>
        <dbReference type="SAM" id="MobiDB-lite"/>
    </source>
</evidence>
<dbReference type="InterPro" id="IPR011050">
    <property type="entry name" value="Pectin_lyase_fold/virulence"/>
</dbReference>
<keyword evidence="4" id="KW-0732">Signal</keyword>
<feature type="signal peptide" evidence="4">
    <location>
        <begin position="1"/>
        <end position="21"/>
    </location>
</feature>
<dbReference type="SMART" id="SM00060">
    <property type="entry name" value="FN3"/>
    <property type="match status" value="1"/>
</dbReference>
<dbReference type="EC" id="3.2.1.169" evidence="7"/>
<dbReference type="AlphaFoldDB" id="A0A6N2VAM3"/>
<feature type="compositionally biased region" description="Basic and acidic residues" evidence="2">
    <location>
        <begin position="1025"/>
        <end position="1043"/>
    </location>
</feature>
<evidence type="ECO:0000256" key="4">
    <source>
        <dbReference type="SAM" id="SignalP"/>
    </source>
</evidence>
<dbReference type="CDD" id="cd00063">
    <property type="entry name" value="FN3"/>
    <property type="match status" value="1"/>
</dbReference>
<sequence>MKKKWISAALSLTLASTTVTTMMPAYTVHAEKETAQGTTYYVSSSKGDDSNDGTSESKPFKTLDKINKLTLKPGDQVLLEKGSVFNDQYLHLKGSGSAEAPIKVSTYGEGNRPQILTNGQGLWELNYGKHLDNTNHKWHGTVSSSILLKDVEYIEIEGLEITNDRGTKNDPEGDKAYNDADCMDRTGVAGVAKDKGTLDHIVLDDLYIHDVDGNVYNKHMTNGGIYFIVEKPTDENKTGIAKYDDVQIKNCQLDTVNRWGIAVGYTYNWDKFQTAELSDEVMEKYGATNVVIENNYLNNVGGDAITTMYADEPLIQYNVSENSSKQINTTDYSKPQPVLDKVTGEPTGQYQGVGAGRVAAGIWPWKCKNAVFQYNECFRTLNASNGNGDGQPWDADYGDGTNYQYNYSHGNTASTIMFCGYQSVNNTFRYNISQNEDMGPLDPAGNAGNTQVYNNTFYIKEGLNNIWHTSHGNAGPINLENNIFYFAGETPATVENWNPNGNKTYSNNLFYNVSTYPEDANAVKVDAGTKVVENAGSGPSTVADDKQARRHEDPSAETVFDGYKLVQNSPAINAGKIIVDNNGYKVEKDFFGNKVSGIPDIGAHETGTVSLTISSDRFAIDQAKKEITIDTVDKVTAKDLLDSLMTEDGVTVELKRGSSTLTGGVRLAKGDTLTVSCNGESVTYTVVTVTSEVTNEIPVADMTATAGSEETAQDNNGVKNVLDNNLGTIWHTSWNGSNPEDRYVTIELANDYEVSGYVYTPRQDGSGDGASNGTITKYTIYTSNDNETWEEAASGSWAQDKKVKTVTFKEPVKAKYIKLLAVESVRDFATAAEIRLTGTRVYNDTTAPVAPTATATDVTDTTAKISWVPAEADKDIVEYQLMNGDKEIATFDATETSFTVADLKAATEYTLSVYALDEAGNKSDAGNVTFTTKATEEHTHTWGEWTVTKKPTCTTPGEESRTCECGETETREIKATGHTWGDWKTTKEPTTEAEGLKERVCKSCNAHETQTIAKLTSKPVTPTTPDKDKDKDNSKDKPVKTGDADMAGATTAACILSGIAAVAVFKKRKTV</sequence>
<keyword evidence="1 7" id="KW-0326">Glycosidase</keyword>
<evidence type="ECO:0000313" key="7">
    <source>
        <dbReference type="EMBL" id="VYT24086.1"/>
    </source>
</evidence>
<keyword evidence="7" id="KW-0378">Hydrolase</keyword>
<keyword evidence="3" id="KW-0812">Transmembrane</keyword>
<dbReference type="InterPro" id="IPR036116">
    <property type="entry name" value="FN3_sf"/>
</dbReference>
<dbReference type="SUPFAM" id="SSF49265">
    <property type="entry name" value="Fibronectin type III"/>
    <property type="match status" value="1"/>
</dbReference>